<gene>
    <name evidence="2" type="ORF">HF086_006425</name>
</gene>
<evidence type="ECO:0000313" key="3">
    <source>
        <dbReference type="Proteomes" id="UP000814243"/>
    </source>
</evidence>
<accession>A0A922MX54</accession>
<name>A0A922MX54_SPOEX</name>
<dbReference type="AlphaFoldDB" id="A0A922MX54"/>
<proteinExistence type="predicted"/>
<dbReference type="EMBL" id="JACEFF010000086">
    <property type="protein sequence ID" value="KAH9644397.1"/>
    <property type="molecule type" value="Genomic_DNA"/>
</dbReference>
<dbReference type="Proteomes" id="UP000814243">
    <property type="component" value="Unassembled WGS sequence"/>
</dbReference>
<keyword evidence="1" id="KW-0812">Transmembrane</keyword>
<keyword evidence="1" id="KW-1133">Transmembrane helix</keyword>
<keyword evidence="1" id="KW-0472">Membrane</keyword>
<feature type="transmembrane region" description="Helical" evidence="1">
    <location>
        <begin position="50"/>
        <end position="76"/>
    </location>
</feature>
<organism evidence="2 3">
    <name type="scientific">Spodoptera exigua</name>
    <name type="common">Beet armyworm</name>
    <name type="synonym">Noctua fulgens</name>
    <dbReference type="NCBI Taxonomy" id="7107"/>
    <lineage>
        <taxon>Eukaryota</taxon>
        <taxon>Metazoa</taxon>
        <taxon>Ecdysozoa</taxon>
        <taxon>Arthropoda</taxon>
        <taxon>Hexapoda</taxon>
        <taxon>Insecta</taxon>
        <taxon>Pterygota</taxon>
        <taxon>Neoptera</taxon>
        <taxon>Endopterygota</taxon>
        <taxon>Lepidoptera</taxon>
        <taxon>Glossata</taxon>
        <taxon>Ditrysia</taxon>
        <taxon>Noctuoidea</taxon>
        <taxon>Noctuidae</taxon>
        <taxon>Amphipyrinae</taxon>
        <taxon>Spodoptera</taxon>
    </lineage>
</organism>
<reference evidence="2" key="1">
    <citation type="journal article" date="2021" name="G3 (Bethesda)">
        <title>Genome and transcriptome analysis of the beet armyworm Spodoptera exigua reveals targets for pest control. .</title>
        <authorList>
            <person name="Simon S."/>
            <person name="Breeschoten T."/>
            <person name="Jansen H.J."/>
            <person name="Dirks R.P."/>
            <person name="Schranz M.E."/>
            <person name="Ros V.I.D."/>
        </authorList>
    </citation>
    <scope>NUCLEOTIDE SEQUENCE</scope>
    <source>
        <strain evidence="2">TB_SE_WUR_2020</strain>
    </source>
</reference>
<sequence length="77" mass="9223">MYAHDKLCSCSYVPICNLALFFTVEERRVYKNIKRLYRTRFNKMNACRMFYVDAMLPFAIITLTSYYCIVLLQFALL</sequence>
<comment type="caution">
    <text evidence="2">The sequence shown here is derived from an EMBL/GenBank/DDBJ whole genome shotgun (WGS) entry which is preliminary data.</text>
</comment>
<evidence type="ECO:0000256" key="1">
    <source>
        <dbReference type="SAM" id="Phobius"/>
    </source>
</evidence>
<evidence type="ECO:0000313" key="2">
    <source>
        <dbReference type="EMBL" id="KAH9644397.1"/>
    </source>
</evidence>
<protein>
    <submittedName>
        <fullName evidence="2">Uncharacterized protein</fullName>
    </submittedName>
</protein>